<dbReference type="AlphaFoldDB" id="A0A0B7K1Q4"/>
<dbReference type="InterPro" id="IPR051678">
    <property type="entry name" value="AGP_Transferase"/>
</dbReference>
<dbReference type="Pfam" id="PF01636">
    <property type="entry name" value="APH"/>
    <property type="match status" value="1"/>
</dbReference>
<protein>
    <recommendedName>
        <fullName evidence="1">Aminoglycoside phosphotransferase domain-containing protein</fullName>
    </recommendedName>
</protein>
<dbReference type="PANTHER" id="PTHR21310">
    <property type="entry name" value="AMINOGLYCOSIDE PHOSPHOTRANSFERASE-RELATED-RELATED"/>
    <property type="match status" value="1"/>
</dbReference>
<reference evidence="2" key="1">
    <citation type="submission" date="2015-01" db="EMBL/GenBank/DDBJ databases">
        <authorList>
            <person name="Durling Mikael"/>
        </authorList>
    </citation>
    <scope>NUCLEOTIDE SEQUENCE</scope>
</reference>
<evidence type="ECO:0000259" key="1">
    <source>
        <dbReference type="Pfam" id="PF01636"/>
    </source>
</evidence>
<dbReference type="SUPFAM" id="SSF56112">
    <property type="entry name" value="Protein kinase-like (PK-like)"/>
    <property type="match status" value="1"/>
</dbReference>
<dbReference type="EMBL" id="CDPU01000014">
    <property type="protein sequence ID" value="CEO49507.1"/>
    <property type="molecule type" value="Genomic_DNA"/>
</dbReference>
<feature type="domain" description="Aminoglycoside phosphotransferase" evidence="1">
    <location>
        <begin position="10"/>
        <end position="165"/>
    </location>
</feature>
<dbReference type="InterPro" id="IPR002575">
    <property type="entry name" value="Aminoglycoside_PTrfase"/>
</dbReference>
<accession>A0A0B7K1Q4</accession>
<dbReference type="PANTHER" id="PTHR21310:SF37">
    <property type="entry name" value="AMINOGLYCOSIDE PHOSPHOTRANSFERASE DOMAIN-CONTAINING PROTEIN"/>
    <property type="match status" value="1"/>
</dbReference>
<dbReference type="Gene3D" id="3.30.200.20">
    <property type="entry name" value="Phosphorylase Kinase, domain 1"/>
    <property type="match status" value="1"/>
</dbReference>
<dbReference type="Gene3D" id="3.90.1200.10">
    <property type="match status" value="1"/>
</dbReference>
<dbReference type="InterPro" id="IPR011009">
    <property type="entry name" value="Kinase-like_dom_sf"/>
</dbReference>
<gene>
    <name evidence="2" type="ORF">BN869_000005564_1</name>
</gene>
<organism evidence="2">
    <name type="scientific">Bionectria ochroleuca</name>
    <name type="common">Gliocladium roseum</name>
    <dbReference type="NCBI Taxonomy" id="29856"/>
    <lineage>
        <taxon>Eukaryota</taxon>
        <taxon>Fungi</taxon>
        <taxon>Dikarya</taxon>
        <taxon>Ascomycota</taxon>
        <taxon>Pezizomycotina</taxon>
        <taxon>Sordariomycetes</taxon>
        <taxon>Hypocreomycetidae</taxon>
        <taxon>Hypocreales</taxon>
        <taxon>Bionectriaceae</taxon>
        <taxon>Clonostachys</taxon>
    </lineage>
</organism>
<name>A0A0B7K1Q4_BIOOC</name>
<proteinExistence type="predicted"/>
<evidence type="ECO:0000313" key="2">
    <source>
        <dbReference type="EMBL" id="CEO49507.1"/>
    </source>
</evidence>
<sequence>MTTVRKRSTIPVPEVYAYEPTHDNVVGVPFILMEFIPGNTAMDSFGGTRYIGETPPQFKLKFHAAMADIQVQMSAIRFPKIGAMTKAPDGTYTATFPYRDELIRERTPLQVVDEVLKFKGLAKHFHFREGPFPLFHTDFCTSNMIIDPQHNVLSVIDWEDAYVAPWEMVEFTKELSIVPPAMDGPMYRENEQTRQRALERSQYIKLAREAEVARGLDNRLSMTLEDSSGQDFAHALWLYLHGRIGFYGAVLDQLMHKCLCARK</sequence>